<accession>A0AA51UEN1</accession>
<evidence type="ECO:0000313" key="2">
    <source>
        <dbReference type="EMBL" id="WMW21564.1"/>
    </source>
</evidence>
<evidence type="ECO:0000313" key="3">
    <source>
        <dbReference type="Proteomes" id="UP001183006"/>
    </source>
</evidence>
<keyword evidence="3" id="KW-1185">Reference proteome</keyword>
<dbReference type="KEGG" id="mmav:RE476_09205"/>
<dbReference type="RefSeq" id="WP_309307352.1">
    <property type="nucleotide sequence ID" value="NZ_CP133594.1"/>
</dbReference>
<sequence>MIEEMKFIERLFGKKQEIEEPRSVVFDFEKLPGTVKDEIKRQEDVLRPVVKEKYESIRQALRELEKLKKELLAAEPIEGASKRGEKLGDSNRDNVANNLKLIDSKLKVPGNTSPATASEFYTDAKSTLKNVLDNTRKSLLYIKALYPREHQKINQGLADLEDSLDELYSSIMEGNERVSELQKIAGEMNTIERVNREIEQSTKKIVDLDTKYESAKSKLSGYDSKLTGLENSSEFERAKQLETEIRILDAKIADVGSEARRLFTPLSKAISRMEKQDENERCVLSPENRKTLKTINEDPASAIEYDLGPFLSELTGRIESGELGLKDQMCDKALKQIQVLEDSKTASLLVEQRKKYLSDREAFIQELNGLSIYQEKEDIEREIENHHSLSRSVNNDIQSERKHLDGLKEELEMTKSVLISDLRHFYGDSTLIEYKDN</sequence>
<dbReference type="EMBL" id="CP133594">
    <property type="protein sequence ID" value="WMW21564.1"/>
    <property type="molecule type" value="Genomic_DNA"/>
</dbReference>
<reference evidence="2" key="1">
    <citation type="submission" date="2023-08" db="EMBL/GenBank/DDBJ databases">
        <title>Methanolobus mangrovi sp. nov. and Methanolobus sediminis sp. nov, two novel methylotrophic methanogens isolated from mangrove sediments in China.</title>
        <authorList>
            <person name="Zhou J."/>
        </authorList>
    </citation>
    <scope>NUCLEOTIDE SEQUENCE</scope>
    <source>
        <strain evidence="2">FTZ2</strain>
    </source>
</reference>
<feature type="coiled-coil region" evidence="1">
    <location>
        <begin position="184"/>
        <end position="258"/>
    </location>
</feature>
<evidence type="ECO:0000256" key="1">
    <source>
        <dbReference type="SAM" id="Coils"/>
    </source>
</evidence>
<gene>
    <name evidence="2" type="ORF">RE476_09205</name>
</gene>
<keyword evidence="1" id="KW-0175">Coiled coil</keyword>
<proteinExistence type="predicted"/>
<dbReference type="AlphaFoldDB" id="A0AA51UEN1"/>
<protein>
    <submittedName>
        <fullName evidence="2">Uncharacterized protein</fullName>
    </submittedName>
</protein>
<name>A0AA51UEN1_9EURY</name>
<dbReference type="GeneID" id="84230316"/>
<dbReference type="Proteomes" id="UP001183006">
    <property type="component" value="Chromosome"/>
</dbReference>
<organism evidence="2 3">
    <name type="scientific">Methanolobus mangrovi</name>
    <dbReference type="NCBI Taxonomy" id="3072977"/>
    <lineage>
        <taxon>Archaea</taxon>
        <taxon>Methanobacteriati</taxon>
        <taxon>Methanobacteriota</taxon>
        <taxon>Stenosarchaea group</taxon>
        <taxon>Methanomicrobia</taxon>
        <taxon>Methanosarcinales</taxon>
        <taxon>Methanosarcinaceae</taxon>
        <taxon>Methanolobus</taxon>
    </lineage>
</organism>